<dbReference type="Gene3D" id="2.40.70.10">
    <property type="entry name" value="Acid Proteases"/>
    <property type="match status" value="1"/>
</dbReference>
<organism evidence="1 2">
    <name type="scientific">Elysia marginata</name>
    <dbReference type="NCBI Taxonomy" id="1093978"/>
    <lineage>
        <taxon>Eukaryota</taxon>
        <taxon>Metazoa</taxon>
        <taxon>Spiralia</taxon>
        <taxon>Lophotrochozoa</taxon>
        <taxon>Mollusca</taxon>
        <taxon>Gastropoda</taxon>
        <taxon>Heterobranchia</taxon>
        <taxon>Euthyneura</taxon>
        <taxon>Panpulmonata</taxon>
        <taxon>Sacoglossa</taxon>
        <taxon>Placobranchoidea</taxon>
        <taxon>Plakobranchidae</taxon>
        <taxon>Elysia</taxon>
    </lineage>
</organism>
<protein>
    <recommendedName>
        <fullName evidence="3">Peptidase A2 domain-containing protein</fullName>
    </recommendedName>
</protein>
<name>A0AAV4JAB9_9GAST</name>
<sequence>MVDTGCTMSLVRSGIVNQWTGESTMVAFDGHSVRCKGVANVTIKVGDSAVNPRVTVVDNIVGDVDAVIGMDVIQKLGGVSFCGREVWFRGFTCAVVASFSRHLPMT</sequence>
<dbReference type="Proteomes" id="UP000762676">
    <property type="component" value="Unassembled WGS sequence"/>
</dbReference>
<accession>A0AAV4JAB9</accession>
<evidence type="ECO:0000313" key="2">
    <source>
        <dbReference type="Proteomes" id="UP000762676"/>
    </source>
</evidence>
<dbReference type="EMBL" id="BMAT01003021">
    <property type="protein sequence ID" value="GFS18868.1"/>
    <property type="molecule type" value="Genomic_DNA"/>
</dbReference>
<proteinExistence type="predicted"/>
<reference evidence="1 2" key="1">
    <citation type="journal article" date="2021" name="Elife">
        <title>Chloroplast acquisition without the gene transfer in kleptoplastic sea slugs, Plakobranchus ocellatus.</title>
        <authorList>
            <person name="Maeda T."/>
            <person name="Takahashi S."/>
            <person name="Yoshida T."/>
            <person name="Shimamura S."/>
            <person name="Takaki Y."/>
            <person name="Nagai Y."/>
            <person name="Toyoda A."/>
            <person name="Suzuki Y."/>
            <person name="Arimoto A."/>
            <person name="Ishii H."/>
            <person name="Satoh N."/>
            <person name="Nishiyama T."/>
            <person name="Hasebe M."/>
            <person name="Maruyama T."/>
            <person name="Minagawa J."/>
            <person name="Obokata J."/>
            <person name="Shigenobu S."/>
        </authorList>
    </citation>
    <scope>NUCLEOTIDE SEQUENCE [LARGE SCALE GENOMIC DNA]</scope>
</reference>
<evidence type="ECO:0000313" key="1">
    <source>
        <dbReference type="EMBL" id="GFS18868.1"/>
    </source>
</evidence>
<gene>
    <name evidence="1" type="ORF">ElyMa_001533100</name>
</gene>
<dbReference type="AlphaFoldDB" id="A0AAV4JAB9"/>
<comment type="caution">
    <text evidence="1">The sequence shown here is derived from an EMBL/GenBank/DDBJ whole genome shotgun (WGS) entry which is preliminary data.</text>
</comment>
<evidence type="ECO:0008006" key="3">
    <source>
        <dbReference type="Google" id="ProtNLM"/>
    </source>
</evidence>
<dbReference type="SUPFAM" id="SSF50630">
    <property type="entry name" value="Acid proteases"/>
    <property type="match status" value="1"/>
</dbReference>
<dbReference type="InterPro" id="IPR021109">
    <property type="entry name" value="Peptidase_aspartic_dom_sf"/>
</dbReference>
<keyword evidence="2" id="KW-1185">Reference proteome</keyword>